<accession>A0AA86UDJ8</accession>
<evidence type="ECO:0000313" key="4">
    <source>
        <dbReference type="Proteomes" id="UP001642409"/>
    </source>
</evidence>
<protein>
    <submittedName>
        <fullName evidence="3">Hypothetical_protein</fullName>
    </submittedName>
</protein>
<feature type="signal peptide" evidence="1">
    <location>
        <begin position="1"/>
        <end position="18"/>
    </location>
</feature>
<evidence type="ECO:0000256" key="1">
    <source>
        <dbReference type="SAM" id="SignalP"/>
    </source>
</evidence>
<dbReference type="EMBL" id="CAXDID020000155">
    <property type="protein sequence ID" value="CAL6042815.1"/>
    <property type="molecule type" value="Genomic_DNA"/>
</dbReference>
<gene>
    <name evidence="2" type="ORF">HINF_LOCUS35416</name>
    <name evidence="3" type="ORF">HINF_LOCUS39771</name>
</gene>
<evidence type="ECO:0000313" key="2">
    <source>
        <dbReference type="EMBL" id="CAI9947771.1"/>
    </source>
</evidence>
<reference evidence="3 4" key="2">
    <citation type="submission" date="2024-07" db="EMBL/GenBank/DDBJ databases">
        <authorList>
            <person name="Akdeniz Z."/>
        </authorList>
    </citation>
    <scope>NUCLEOTIDE SEQUENCE [LARGE SCALE GENOMIC DNA]</scope>
</reference>
<evidence type="ECO:0000313" key="3">
    <source>
        <dbReference type="EMBL" id="CAL6042815.1"/>
    </source>
</evidence>
<name>A0AA86UDJ8_9EUKA</name>
<dbReference type="EMBL" id="CATOUU010000782">
    <property type="protein sequence ID" value="CAI9947771.1"/>
    <property type="molecule type" value="Genomic_DNA"/>
</dbReference>
<sequence>MLMVAFRVAIFMIVSTQTLKELIINQNGTSTIDEIYPLFLEYNKLLPESLESIILNTFNYEFIVCISPDELQLEILNCTKVYERANQSIEFIITLDICFPEATNTKVELYTSKSQDVHINAPIFTSKDKVIFSKDSLIV</sequence>
<keyword evidence="4" id="KW-1185">Reference proteome</keyword>
<proteinExistence type="predicted"/>
<comment type="caution">
    <text evidence="2">The sequence shown here is derived from an EMBL/GenBank/DDBJ whole genome shotgun (WGS) entry which is preliminary data.</text>
</comment>
<dbReference type="Proteomes" id="UP001642409">
    <property type="component" value="Unassembled WGS sequence"/>
</dbReference>
<feature type="chain" id="PRO_5041723311" evidence="1">
    <location>
        <begin position="19"/>
        <end position="139"/>
    </location>
</feature>
<reference evidence="2" key="1">
    <citation type="submission" date="2023-06" db="EMBL/GenBank/DDBJ databases">
        <authorList>
            <person name="Kurt Z."/>
        </authorList>
    </citation>
    <scope>NUCLEOTIDE SEQUENCE</scope>
</reference>
<organism evidence="2">
    <name type="scientific">Hexamita inflata</name>
    <dbReference type="NCBI Taxonomy" id="28002"/>
    <lineage>
        <taxon>Eukaryota</taxon>
        <taxon>Metamonada</taxon>
        <taxon>Diplomonadida</taxon>
        <taxon>Hexamitidae</taxon>
        <taxon>Hexamitinae</taxon>
        <taxon>Hexamita</taxon>
    </lineage>
</organism>
<keyword evidence="1" id="KW-0732">Signal</keyword>
<dbReference type="AlphaFoldDB" id="A0AA86UDJ8"/>